<dbReference type="Pfam" id="PF13714">
    <property type="entry name" value="PEP_mutase"/>
    <property type="match status" value="1"/>
</dbReference>
<gene>
    <name evidence="5" type="ORF">OOA_05931</name>
</gene>
<dbReference type="AlphaFoldDB" id="K8X038"/>
<comment type="caution">
    <text evidence="5">The sequence shown here is derived from an EMBL/GenBank/DDBJ whole genome shotgun (WGS) entry which is preliminary data.</text>
</comment>
<evidence type="ECO:0000313" key="5">
    <source>
        <dbReference type="EMBL" id="EKT62992.1"/>
    </source>
</evidence>
<sequence length="302" mass="33560">MSKVILSNNNIGNRIASLRDKLETKNGLRIMETHSPLSAMLVENIKFENKKEIVEYDGFWSSSLTDSAIRGKPDIELIDIAHRLSAVSEIFDVTSKPLIFDADTGGKIEHIVYSISTAERLGISAVIIEDKEGLKKNSLLGNDVYQKQAKPEEFAEKVSAAAKAAKTDEFMLIARIESLILDAGMEDALLRANLYVEAGAKGIMIHSRKTDPTEIFVFAKRFKNSHPTITLVCVPTSFNQVKFDDLVNHGYNIVIYANHLLRAAYPAMKYVAEMILKNGRTQEVEGICMSINDILELIPGTK</sequence>
<dbReference type="SUPFAM" id="SSF51621">
    <property type="entry name" value="Phosphoenolpyruvate/pyruvate domain"/>
    <property type="match status" value="1"/>
</dbReference>
<dbReference type="GO" id="GO:0046872">
    <property type="term" value="F:metal ion binding"/>
    <property type="evidence" value="ECO:0007669"/>
    <property type="project" value="UniProtKB-KW"/>
</dbReference>
<evidence type="ECO:0000256" key="4">
    <source>
        <dbReference type="ARBA" id="ARBA00038455"/>
    </source>
</evidence>
<reference evidence="5 6" key="1">
    <citation type="journal article" date="2012" name="BMC Genomics">
        <title>Comparative genomics of bacteria in the genus Providencia isolated from wild Drosophila melanogaster.</title>
        <authorList>
            <person name="Galac M.R."/>
            <person name="Lazzaro B.P."/>
        </authorList>
    </citation>
    <scope>NUCLEOTIDE SEQUENCE [LARGE SCALE GENOMIC DNA]</scope>
    <source>
        <strain evidence="5 6">DSM 19968</strain>
    </source>
</reference>
<organism evidence="5 6">
    <name type="scientific">Providencia burhodogranariea DSM 19968</name>
    <dbReference type="NCBI Taxonomy" id="1141662"/>
    <lineage>
        <taxon>Bacteria</taxon>
        <taxon>Pseudomonadati</taxon>
        <taxon>Pseudomonadota</taxon>
        <taxon>Gammaproteobacteria</taxon>
        <taxon>Enterobacterales</taxon>
        <taxon>Morganellaceae</taxon>
        <taxon>Providencia</taxon>
    </lineage>
</organism>
<keyword evidence="1" id="KW-0479">Metal-binding</keyword>
<accession>K8X038</accession>
<dbReference type="InterPro" id="IPR012698">
    <property type="entry name" value="PEnolPyrv_PMutase_core"/>
</dbReference>
<dbReference type="Gene3D" id="3.20.20.60">
    <property type="entry name" value="Phosphoenolpyruvate-binding domains"/>
    <property type="match status" value="1"/>
</dbReference>
<dbReference type="EMBL" id="AKKL01000016">
    <property type="protein sequence ID" value="EKT62992.1"/>
    <property type="molecule type" value="Genomic_DNA"/>
</dbReference>
<keyword evidence="6" id="KW-1185">Reference proteome</keyword>
<dbReference type="InterPro" id="IPR040442">
    <property type="entry name" value="Pyrv_kinase-like_dom_sf"/>
</dbReference>
<dbReference type="eggNOG" id="COG2513">
    <property type="taxonomic scope" value="Bacteria"/>
</dbReference>
<dbReference type="EC" id="5.4.2.9" evidence="3"/>
<dbReference type="HOGENOM" id="CLU_027389_0_1_6"/>
<dbReference type="PATRIC" id="fig|1141662.3.peg.1203"/>
<keyword evidence="2" id="KW-0413">Isomerase</keyword>
<dbReference type="PANTHER" id="PTHR42905:SF7">
    <property type="entry name" value="PHOSPHOENOLPYRUVATE PHOSPHOMUTASE"/>
    <property type="match status" value="1"/>
</dbReference>
<dbReference type="InterPro" id="IPR039556">
    <property type="entry name" value="ICL/PEPM"/>
</dbReference>
<dbReference type="PANTHER" id="PTHR42905">
    <property type="entry name" value="PHOSPHOENOLPYRUVATE CARBOXYLASE"/>
    <property type="match status" value="1"/>
</dbReference>
<dbReference type="OrthoDB" id="9802794at2"/>
<evidence type="ECO:0000313" key="6">
    <source>
        <dbReference type="Proteomes" id="UP000009336"/>
    </source>
</evidence>
<comment type="similarity">
    <text evidence="4">Belongs to the isocitrate lyase/PEP mutase superfamily. PEP mutase family.</text>
</comment>
<evidence type="ECO:0000256" key="1">
    <source>
        <dbReference type="ARBA" id="ARBA00022723"/>
    </source>
</evidence>
<dbReference type="GO" id="GO:0050188">
    <property type="term" value="F:phosphoenolpyruvate mutase activity"/>
    <property type="evidence" value="ECO:0007669"/>
    <property type="project" value="UniProtKB-EC"/>
</dbReference>
<evidence type="ECO:0000256" key="3">
    <source>
        <dbReference type="ARBA" id="ARBA00024063"/>
    </source>
</evidence>
<dbReference type="InterPro" id="IPR015813">
    <property type="entry name" value="Pyrv/PenolPyrv_kinase-like_dom"/>
</dbReference>
<proteinExistence type="inferred from homology"/>
<dbReference type="RefSeq" id="WP_008911218.1">
    <property type="nucleotide sequence ID" value="NZ_KB233222.1"/>
</dbReference>
<dbReference type="STRING" id="1141662.OOA_05931"/>
<dbReference type="Proteomes" id="UP000009336">
    <property type="component" value="Unassembled WGS sequence"/>
</dbReference>
<name>K8X038_9GAMM</name>
<keyword evidence="5" id="KW-0670">Pyruvate</keyword>
<protein>
    <recommendedName>
        <fullName evidence="3">phosphoenolpyruvate mutase</fullName>
        <ecNumber evidence="3">5.4.2.9</ecNumber>
    </recommendedName>
</protein>
<dbReference type="CDD" id="cd00377">
    <property type="entry name" value="ICL_PEPM"/>
    <property type="match status" value="1"/>
</dbReference>
<dbReference type="NCBIfam" id="TIGR02320">
    <property type="entry name" value="PEP_mutase"/>
    <property type="match status" value="1"/>
</dbReference>
<evidence type="ECO:0000256" key="2">
    <source>
        <dbReference type="ARBA" id="ARBA00023235"/>
    </source>
</evidence>